<dbReference type="InterPro" id="IPR001348">
    <property type="entry name" value="ATP_PRibTrfase_HisG"/>
</dbReference>
<organism evidence="1 2">
    <name type="scientific">Malus domestica</name>
    <name type="common">Apple</name>
    <name type="synonym">Pyrus malus</name>
    <dbReference type="NCBI Taxonomy" id="3750"/>
    <lineage>
        <taxon>Eukaryota</taxon>
        <taxon>Viridiplantae</taxon>
        <taxon>Streptophyta</taxon>
        <taxon>Embryophyta</taxon>
        <taxon>Tracheophyta</taxon>
        <taxon>Spermatophyta</taxon>
        <taxon>Magnoliopsida</taxon>
        <taxon>eudicotyledons</taxon>
        <taxon>Gunneridae</taxon>
        <taxon>Pentapetalae</taxon>
        <taxon>rosids</taxon>
        <taxon>fabids</taxon>
        <taxon>Rosales</taxon>
        <taxon>Rosaceae</taxon>
        <taxon>Amygdaloideae</taxon>
        <taxon>Maleae</taxon>
        <taxon>Malus</taxon>
    </lineage>
</organism>
<dbReference type="PANTHER" id="PTHR21403:SF8">
    <property type="entry name" value="ATP PHOSPHORIBOSYLTRANSFERASE"/>
    <property type="match status" value="1"/>
</dbReference>
<reference evidence="1 2" key="1">
    <citation type="submission" date="2018-10" db="EMBL/GenBank/DDBJ databases">
        <title>A high-quality apple genome assembly.</title>
        <authorList>
            <person name="Hu J."/>
        </authorList>
    </citation>
    <scope>NUCLEOTIDE SEQUENCE [LARGE SCALE GENOMIC DNA]</scope>
    <source>
        <strain evidence="2">cv. HFTH1</strain>
        <tissue evidence="1">Young leaf</tissue>
    </source>
</reference>
<evidence type="ECO:0000313" key="1">
    <source>
        <dbReference type="EMBL" id="RXH75579.1"/>
    </source>
</evidence>
<sequence length="118" mass="13205">MLASNLPNNTFFPTQYVAISLSFHITCSVSQLQTAAVEAVNDRVFERNEICLGLPSKGSMAIDTLDLLKDCQLPVKHVNPRQYVAQNPQLFLGLPFRRIVQIFASSLPISSQFSNFQF</sequence>
<dbReference type="AlphaFoldDB" id="A0A498HY78"/>
<dbReference type="Proteomes" id="UP000290289">
    <property type="component" value="Chromosome 15"/>
</dbReference>
<comment type="caution">
    <text evidence="1">The sequence shown here is derived from an EMBL/GenBank/DDBJ whole genome shotgun (WGS) entry which is preliminary data.</text>
</comment>
<dbReference type="GO" id="GO:0003879">
    <property type="term" value="F:ATP phosphoribosyltransferase activity"/>
    <property type="evidence" value="ECO:0007669"/>
    <property type="project" value="UniProtKB-EC"/>
</dbReference>
<dbReference type="STRING" id="3750.A0A498HY78"/>
<accession>A0A498HY78</accession>
<gene>
    <name evidence="1" type="ORF">DVH24_039278</name>
</gene>
<dbReference type="EMBL" id="RDQH01000341">
    <property type="protein sequence ID" value="RXH75579.1"/>
    <property type="molecule type" value="Genomic_DNA"/>
</dbReference>
<evidence type="ECO:0000313" key="2">
    <source>
        <dbReference type="Proteomes" id="UP000290289"/>
    </source>
</evidence>
<protein>
    <submittedName>
        <fullName evidence="1">Uncharacterized protein</fullName>
    </submittedName>
</protein>
<dbReference type="GO" id="GO:0000105">
    <property type="term" value="P:L-histidine biosynthetic process"/>
    <property type="evidence" value="ECO:0007669"/>
    <property type="project" value="UniProtKB-UniPathway"/>
</dbReference>
<name>A0A498HY78_MALDO</name>
<dbReference type="UniPathway" id="UPA00031">
    <property type="reaction ID" value="UER00006"/>
</dbReference>
<proteinExistence type="predicted"/>
<keyword evidence="2" id="KW-1185">Reference proteome</keyword>
<dbReference type="PANTHER" id="PTHR21403">
    <property type="entry name" value="ATP PHOSPHORIBOSYLTRANSFERASE ATP-PRTASE"/>
    <property type="match status" value="1"/>
</dbReference>
<dbReference type="Gene3D" id="3.40.190.10">
    <property type="entry name" value="Periplasmic binding protein-like II"/>
    <property type="match status" value="1"/>
</dbReference>